<protein>
    <submittedName>
        <fullName evidence="2">Uncharacterized protein</fullName>
    </submittedName>
</protein>
<dbReference type="EMBL" id="JAEPLE010000001">
    <property type="protein sequence ID" value="MBO6987351.1"/>
    <property type="molecule type" value="Genomic_DNA"/>
</dbReference>
<proteinExistence type="predicted"/>
<feature type="region of interest" description="Disordered" evidence="1">
    <location>
        <begin position="1"/>
        <end position="25"/>
    </location>
</feature>
<reference evidence="2" key="1">
    <citation type="journal article" date="2021" name="Front. Mar. Sci.">
        <title>Genomes of Diverse Isolates of Prochlorococcus High-Light-Adapted Clade II in the Western Pacific Ocean.</title>
        <authorList>
            <person name="Yan W."/>
            <person name="Feng X."/>
            <person name="Zhang W."/>
            <person name="Nawaz M.Z."/>
            <person name="Luo T."/>
            <person name="Zhang R."/>
            <person name="Jiao N."/>
        </authorList>
    </citation>
    <scope>NUCLEOTIDE SEQUENCE</scope>
    <source>
        <strain evidence="2">XMU1424</strain>
    </source>
</reference>
<evidence type="ECO:0000256" key="1">
    <source>
        <dbReference type="SAM" id="MobiDB-lite"/>
    </source>
</evidence>
<name>A0A9D9G4A2_PROMR</name>
<comment type="caution">
    <text evidence="2">The sequence shown here is derived from an EMBL/GenBank/DDBJ whole genome shotgun (WGS) entry which is preliminary data.</text>
</comment>
<organism evidence="2">
    <name type="scientific">Prochlorococcus marinus XMU1424</name>
    <dbReference type="NCBI Taxonomy" id="2774497"/>
    <lineage>
        <taxon>Bacteria</taxon>
        <taxon>Bacillati</taxon>
        <taxon>Cyanobacteriota</taxon>
        <taxon>Cyanophyceae</taxon>
        <taxon>Synechococcales</taxon>
        <taxon>Prochlorococcaceae</taxon>
        <taxon>Prochlorococcus</taxon>
    </lineage>
</organism>
<sequence>MDNLNIKKFMSTQKSQSHKRQEQNNTEWLDELINKIENMKNKISNTI</sequence>
<evidence type="ECO:0000313" key="2">
    <source>
        <dbReference type="EMBL" id="MBO6987351.1"/>
    </source>
</evidence>
<dbReference type="AlphaFoldDB" id="A0A9D9G4A2"/>
<accession>A0A9D9G4A2</accession>
<gene>
    <name evidence="2" type="ORF">JJ833_00635</name>
</gene>